<name>A0A8H7MMF2_9PLEO</name>
<sequence>MSSQKGSHTADADIPNKAQQEAPQGLKENMQDARAPGHIAGVEGKSTNDTAADTSPETTQSHAKDRGQASIVPQKIQEQLPEGVERAVPNAIHDTGDK</sequence>
<keyword evidence="3" id="KW-1185">Reference proteome</keyword>
<feature type="compositionally biased region" description="Polar residues" evidence="1">
    <location>
        <begin position="45"/>
        <end position="61"/>
    </location>
</feature>
<accession>A0A8H7MMF2</accession>
<reference evidence="2" key="1">
    <citation type="submission" date="2018-12" db="EMBL/GenBank/DDBJ databases">
        <authorList>
            <person name="Syme R.A."/>
            <person name="Farfan-Caceres L."/>
            <person name="Lichtenzveig J."/>
        </authorList>
    </citation>
    <scope>NUCLEOTIDE SEQUENCE</scope>
    <source>
        <strain evidence="2">Al4</strain>
    </source>
</reference>
<dbReference type="Proteomes" id="UP000651452">
    <property type="component" value="Unassembled WGS sequence"/>
</dbReference>
<protein>
    <submittedName>
        <fullName evidence="2">Uncharacterized protein</fullName>
    </submittedName>
</protein>
<dbReference type="EMBL" id="RZGK01000004">
    <property type="protein sequence ID" value="KAF9699922.1"/>
    <property type="molecule type" value="Genomic_DNA"/>
</dbReference>
<comment type="caution">
    <text evidence="2">The sequence shown here is derived from an EMBL/GenBank/DDBJ whole genome shotgun (WGS) entry which is preliminary data.</text>
</comment>
<proteinExistence type="predicted"/>
<feature type="region of interest" description="Disordered" evidence="1">
    <location>
        <begin position="1"/>
        <end position="98"/>
    </location>
</feature>
<evidence type="ECO:0000256" key="1">
    <source>
        <dbReference type="SAM" id="MobiDB-lite"/>
    </source>
</evidence>
<dbReference type="OrthoDB" id="2559882at2759"/>
<reference evidence="2" key="2">
    <citation type="submission" date="2020-09" db="EMBL/GenBank/DDBJ databases">
        <title>Reference genome assembly for Australian Ascochyta lentis isolate Al4.</title>
        <authorList>
            <person name="Lee R.C."/>
            <person name="Farfan-Caceres L.M."/>
            <person name="Debler J.W."/>
            <person name="Williams A.H."/>
            <person name="Henares B.M."/>
        </authorList>
    </citation>
    <scope>NUCLEOTIDE SEQUENCE</scope>
    <source>
        <strain evidence="2">Al4</strain>
    </source>
</reference>
<gene>
    <name evidence="2" type="ORF">EKO04_002453</name>
</gene>
<organism evidence="2 3">
    <name type="scientific">Ascochyta lentis</name>
    <dbReference type="NCBI Taxonomy" id="205686"/>
    <lineage>
        <taxon>Eukaryota</taxon>
        <taxon>Fungi</taxon>
        <taxon>Dikarya</taxon>
        <taxon>Ascomycota</taxon>
        <taxon>Pezizomycotina</taxon>
        <taxon>Dothideomycetes</taxon>
        <taxon>Pleosporomycetidae</taxon>
        <taxon>Pleosporales</taxon>
        <taxon>Pleosporineae</taxon>
        <taxon>Didymellaceae</taxon>
        <taxon>Ascochyta</taxon>
    </lineage>
</organism>
<evidence type="ECO:0000313" key="3">
    <source>
        <dbReference type="Proteomes" id="UP000651452"/>
    </source>
</evidence>
<evidence type="ECO:0000313" key="2">
    <source>
        <dbReference type="EMBL" id="KAF9699922.1"/>
    </source>
</evidence>
<dbReference type="AlphaFoldDB" id="A0A8H7MMF2"/>